<dbReference type="InterPro" id="IPR028939">
    <property type="entry name" value="P5C_Rdtase_cat_N"/>
</dbReference>
<gene>
    <name evidence="3" type="ORF">E1262_19480</name>
</gene>
<evidence type="ECO:0000313" key="4">
    <source>
        <dbReference type="Proteomes" id="UP000295217"/>
    </source>
</evidence>
<comment type="caution">
    <text evidence="3">The sequence shown here is derived from an EMBL/GenBank/DDBJ whole genome shotgun (WGS) entry which is preliminary data.</text>
</comment>
<dbReference type="PANTHER" id="PTHR14239">
    <property type="entry name" value="DUDULIN-RELATED"/>
    <property type="match status" value="1"/>
</dbReference>
<keyword evidence="1" id="KW-0560">Oxidoreductase</keyword>
<proteinExistence type="predicted"/>
<evidence type="ECO:0000256" key="1">
    <source>
        <dbReference type="ARBA" id="ARBA00023002"/>
    </source>
</evidence>
<dbReference type="SUPFAM" id="SSF51735">
    <property type="entry name" value="NAD(P)-binding Rossmann-fold domains"/>
    <property type="match status" value="1"/>
</dbReference>
<accession>A0A4R5A5H4</accession>
<evidence type="ECO:0000313" key="3">
    <source>
        <dbReference type="EMBL" id="TDD67278.1"/>
    </source>
</evidence>
<dbReference type="PANTHER" id="PTHR14239:SF10">
    <property type="entry name" value="REDUCTASE"/>
    <property type="match status" value="1"/>
</dbReference>
<organism evidence="3 4">
    <name type="scientific">Jiangella aurantiaca</name>
    <dbReference type="NCBI Taxonomy" id="2530373"/>
    <lineage>
        <taxon>Bacteria</taxon>
        <taxon>Bacillati</taxon>
        <taxon>Actinomycetota</taxon>
        <taxon>Actinomycetes</taxon>
        <taxon>Jiangellales</taxon>
        <taxon>Jiangellaceae</taxon>
        <taxon>Jiangella</taxon>
    </lineage>
</organism>
<protein>
    <submittedName>
        <fullName evidence="3">NADP oxidoreductase</fullName>
    </submittedName>
</protein>
<dbReference type="InterPro" id="IPR036291">
    <property type="entry name" value="NAD(P)-bd_dom_sf"/>
</dbReference>
<dbReference type="Pfam" id="PF03807">
    <property type="entry name" value="F420_oxidored"/>
    <property type="match status" value="1"/>
</dbReference>
<evidence type="ECO:0000259" key="2">
    <source>
        <dbReference type="Pfam" id="PF03807"/>
    </source>
</evidence>
<dbReference type="Proteomes" id="UP000295217">
    <property type="component" value="Unassembled WGS sequence"/>
</dbReference>
<dbReference type="InterPro" id="IPR051267">
    <property type="entry name" value="STEAP_metalloreductase"/>
</dbReference>
<dbReference type="EMBL" id="SMLB01000030">
    <property type="protein sequence ID" value="TDD67278.1"/>
    <property type="molecule type" value="Genomic_DNA"/>
</dbReference>
<dbReference type="RefSeq" id="WP_132104799.1">
    <property type="nucleotide sequence ID" value="NZ_SMLB01000030.1"/>
</dbReference>
<dbReference type="GO" id="GO:0016491">
    <property type="term" value="F:oxidoreductase activity"/>
    <property type="evidence" value="ECO:0007669"/>
    <property type="project" value="UniProtKB-KW"/>
</dbReference>
<keyword evidence="4" id="KW-1185">Reference proteome</keyword>
<dbReference type="AlphaFoldDB" id="A0A4R5A5H4"/>
<sequence>MPRGRSRCRVLDIAAAPIAEVSGTAARAGTTEEAARDGDIVVVAIPLRVSGAVPVEPLAGKTVIDTSNYYWQRDGHIPELDDESTTTSEWLQAHLPQSHVVKAFNHILAGELTTDGRPAGDPGRRGAVLAGDDEGAKAEVAKLIDRFGFDPVDIGPLAEGWRIQRDTPGFGARHTADQLRAEVAVAKRCRDM</sequence>
<feature type="domain" description="Pyrroline-5-carboxylate reductase catalytic N-terminal" evidence="2">
    <location>
        <begin position="16"/>
        <end position="69"/>
    </location>
</feature>
<dbReference type="Gene3D" id="3.40.50.720">
    <property type="entry name" value="NAD(P)-binding Rossmann-like Domain"/>
    <property type="match status" value="1"/>
</dbReference>
<name>A0A4R5A5H4_9ACTN</name>
<dbReference type="OrthoDB" id="1523398at2"/>
<reference evidence="3 4" key="1">
    <citation type="submission" date="2019-02" db="EMBL/GenBank/DDBJ databases">
        <title>Draft genome sequences of novel Actinobacteria.</title>
        <authorList>
            <person name="Sahin N."/>
            <person name="Ay H."/>
            <person name="Saygin H."/>
        </authorList>
    </citation>
    <scope>NUCLEOTIDE SEQUENCE [LARGE SCALE GENOMIC DNA]</scope>
    <source>
        <strain evidence="3 4">8K307</strain>
    </source>
</reference>